<dbReference type="SUPFAM" id="SSF48264">
    <property type="entry name" value="Cytochrome P450"/>
    <property type="match status" value="1"/>
</dbReference>
<evidence type="ECO:0000313" key="5">
    <source>
        <dbReference type="Proteomes" id="UP000583454"/>
    </source>
</evidence>
<dbReference type="PRINTS" id="PR00359">
    <property type="entry name" value="BP450"/>
</dbReference>
<protein>
    <submittedName>
        <fullName evidence="4">Cytochrome P450</fullName>
    </submittedName>
</protein>
<keyword evidence="5" id="KW-1185">Reference proteome</keyword>
<dbReference type="GO" id="GO:0020037">
    <property type="term" value="F:heme binding"/>
    <property type="evidence" value="ECO:0007669"/>
    <property type="project" value="InterPro"/>
</dbReference>
<evidence type="ECO:0000313" key="4">
    <source>
        <dbReference type="EMBL" id="MBB5758193.1"/>
    </source>
</evidence>
<feature type="region of interest" description="Disordered" evidence="3">
    <location>
        <begin position="1"/>
        <end position="36"/>
    </location>
</feature>
<dbReference type="Gene3D" id="1.10.630.10">
    <property type="entry name" value="Cytochrome P450"/>
    <property type="match status" value="1"/>
</dbReference>
<dbReference type="RefSeq" id="WP_183570395.1">
    <property type="nucleotide sequence ID" value="NZ_JACHOP010000011.1"/>
</dbReference>
<comment type="cofactor">
    <cofactor evidence="1">
        <name>heme</name>
        <dbReference type="ChEBI" id="CHEBI:30413"/>
    </cofactor>
</comment>
<dbReference type="EMBL" id="JACHOP010000011">
    <property type="protein sequence ID" value="MBB5758193.1"/>
    <property type="molecule type" value="Genomic_DNA"/>
</dbReference>
<dbReference type="InterPro" id="IPR036396">
    <property type="entry name" value="Cyt_P450_sf"/>
</dbReference>
<proteinExistence type="inferred from homology"/>
<evidence type="ECO:0000256" key="1">
    <source>
        <dbReference type="ARBA" id="ARBA00001971"/>
    </source>
</evidence>
<organism evidence="4 5">
    <name type="scientific">Methylorubrum rhodinum</name>
    <dbReference type="NCBI Taxonomy" id="29428"/>
    <lineage>
        <taxon>Bacteria</taxon>
        <taxon>Pseudomonadati</taxon>
        <taxon>Pseudomonadota</taxon>
        <taxon>Alphaproteobacteria</taxon>
        <taxon>Hyphomicrobiales</taxon>
        <taxon>Methylobacteriaceae</taxon>
        <taxon>Methylorubrum</taxon>
    </lineage>
</organism>
<accession>A0A840ZN47</accession>
<feature type="compositionally biased region" description="Basic and acidic residues" evidence="3">
    <location>
        <begin position="14"/>
        <end position="23"/>
    </location>
</feature>
<reference evidence="4 5" key="1">
    <citation type="submission" date="2020-08" db="EMBL/GenBank/DDBJ databases">
        <title>Genomic Encyclopedia of Type Strains, Phase IV (KMG-IV): sequencing the most valuable type-strain genomes for metagenomic binning, comparative biology and taxonomic classification.</title>
        <authorList>
            <person name="Goeker M."/>
        </authorList>
    </citation>
    <scope>NUCLEOTIDE SEQUENCE [LARGE SCALE GENOMIC DNA]</scope>
    <source>
        <strain evidence="4 5">DSM 2163</strain>
    </source>
</reference>
<dbReference type="Proteomes" id="UP000583454">
    <property type="component" value="Unassembled WGS sequence"/>
</dbReference>
<dbReference type="PROSITE" id="PS00086">
    <property type="entry name" value="CYTOCHROME_P450"/>
    <property type="match status" value="1"/>
</dbReference>
<comment type="similarity">
    <text evidence="2">Belongs to the cytochrome P450 family.</text>
</comment>
<comment type="caution">
    <text evidence="4">The sequence shown here is derived from an EMBL/GenBank/DDBJ whole genome shotgun (WGS) entry which is preliminary data.</text>
</comment>
<sequence>MTRDGRTDPSVLERSPERIEPHRPAVHRPACPRPAGERVGGEALRLESVILEAVTGALDRLEAAARPDLVADFVAPLHAAITAILAQRPGADADRRPAVDVAAESLACALYGLLTGASAAWDEAVEPDWPARRLDRLLALHLPPPWIGAIDVPVGGGAAGDGGLAGPLFRTAIPALARRFPRLSLHKDLARFRVAPPVPAPVALPCELHGSSRRATQRLVEVKDLDTARSIVNDDADFSPPAMEAYLRMLAAGSGRDLAPSIRIARNAMFFMSGERHALARRAVAACLGTNRLAVWTDLVDERIEAALDRLSRSGTPDLVRDFAEPLFRQVTQPILGISTRDPARFDAVAPVLQDVLEPWLPMRELMRLQDVSVELLALMQLPAAPRQGPGASLLSSLLASELPDFEAEDLKALVLVLYGASFNLSHTLGNALHWILGRPPDERDEVARPTWIEGNMERLIALCASPKYIYRMARRPSQRGDLTVSIGDTARFQLLSINRGAASGHLAFGHGLHHCVGAGLTRLLLRRAVPALLRRFPTITLVPQAQAYHTMSQTVAMASLPCRLTVTPIPEAP</sequence>
<dbReference type="GO" id="GO:0016705">
    <property type="term" value="F:oxidoreductase activity, acting on paired donors, with incorporation or reduction of molecular oxygen"/>
    <property type="evidence" value="ECO:0007669"/>
    <property type="project" value="InterPro"/>
</dbReference>
<name>A0A840ZN47_9HYPH</name>
<dbReference type="GO" id="GO:0004497">
    <property type="term" value="F:monooxygenase activity"/>
    <property type="evidence" value="ECO:0007669"/>
    <property type="project" value="InterPro"/>
</dbReference>
<dbReference type="PANTHER" id="PTHR46696">
    <property type="entry name" value="P450, PUTATIVE (EUROFUNG)-RELATED"/>
    <property type="match status" value="1"/>
</dbReference>
<dbReference type="InterPro" id="IPR002397">
    <property type="entry name" value="Cyt_P450_B"/>
</dbReference>
<dbReference type="GO" id="GO:0005506">
    <property type="term" value="F:iron ion binding"/>
    <property type="evidence" value="ECO:0007669"/>
    <property type="project" value="InterPro"/>
</dbReference>
<evidence type="ECO:0000256" key="3">
    <source>
        <dbReference type="SAM" id="MobiDB-lite"/>
    </source>
</evidence>
<dbReference type="AlphaFoldDB" id="A0A840ZN47"/>
<gene>
    <name evidence="4" type="ORF">HNR00_002911</name>
</gene>
<dbReference type="InterPro" id="IPR017972">
    <property type="entry name" value="Cyt_P450_CS"/>
</dbReference>
<dbReference type="PANTHER" id="PTHR46696:SF1">
    <property type="entry name" value="CYTOCHROME P450 YJIB-RELATED"/>
    <property type="match status" value="1"/>
</dbReference>
<evidence type="ECO:0000256" key="2">
    <source>
        <dbReference type="ARBA" id="ARBA00010617"/>
    </source>
</evidence>